<keyword evidence="7 9" id="KW-0326">Glycosidase</keyword>
<dbReference type="InterPro" id="IPR001579">
    <property type="entry name" value="Glyco_hydro_18_chit_AS"/>
</dbReference>
<comment type="caution">
    <text evidence="11">The sequence shown here is derived from an EMBL/GenBank/DDBJ whole genome shotgun (WGS) entry which is preliminary data.</text>
</comment>
<reference evidence="11" key="1">
    <citation type="journal article" date="2020" name="Stud. Mycol.">
        <title>101 Dothideomycetes genomes: a test case for predicting lifestyles and emergence of pathogens.</title>
        <authorList>
            <person name="Haridas S."/>
            <person name="Albert R."/>
            <person name="Binder M."/>
            <person name="Bloem J."/>
            <person name="Labutti K."/>
            <person name="Salamov A."/>
            <person name="Andreopoulos B."/>
            <person name="Baker S."/>
            <person name="Barry K."/>
            <person name="Bills G."/>
            <person name="Bluhm B."/>
            <person name="Cannon C."/>
            <person name="Castanera R."/>
            <person name="Culley D."/>
            <person name="Daum C."/>
            <person name="Ezra D."/>
            <person name="Gonzalez J."/>
            <person name="Henrissat B."/>
            <person name="Kuo A."/>
            <person name="Liang C."/>
            <person name="Lipzen A."/>
            <person name="Lutzoni F."/>
            <person name="Magnuson J."/>
            <person name="Mondo S."/>
            <person name="Nolan M."/>
            <person name="Ohm R."/>
            <person name="Pangilinan J."/>
            <person name="Park H.-J."/>
            <person name="Ramirez L."/>
            <person name="Alfaro M."/>
            <person name="Sun H."/>
            <person name="Tritt A."/>
            <person name="Yoshinaga Y."/>
            <person name="Zwiers L.-H."/>
            <person name="Turgeon B."/>
            <person name="Goodwin S."/>
            <person name="Spatafora J."/>
            <person name="Crous P."/>
            <person name="Grigoriev I."/>
        </authorList>
    </citation>
    <scope>NUCLEOTIDE SEQUENCE</scope>
    <source>
        <strain evidence="11">CBS 130266</strain>
    </source>
</reference>
<keyword evidence="4 9" id="KW-0378">Hydrolase</keyword>
<feature type="domain" description="GH18" evidence="10">
    <location>
        <begin position="1"/>
        <end position="309"/>
    </location>
</feature>
<dbReference type="InterPro" id="IPR001223">
    <property type="entry name" value="Glyco_hydro18_cat"/>
</dbReference>
<keyword evidence="8" id="KW-0624">Polysaccharide degradation</keyword>
<gene>
    <name evidence="11" type="ORF">EJ08DRAFT_726809</name>
</gene>
<comment type="similarity">
    <text evidence="2">Belongs to the glycosyl hydrolase 18 family. Chitinase class V subfamily.</text>
</comment>
<dbReference type="AlphaFoldDB" id="A0A9P4U120"/>
<dbReference type="EC" id="3.2.1.14" evidence="3"/>
<evidence type="ECO:0000256" key="9">
    <source>
        <dbReference type="RuleBase" id="RU000489"/>
    </source>
</evidence>
<dbReference type="SMART" id="SM00636">
    <property type="entry name" value="Glyco_18"/>
    <property type="match status" value="1"/>
</dbReference>
<evidence type="ECO:0000313" key="11">
    <source>
        <dbReference type="EMBL" id="KAF2434209.1"/>
    </source>
</evidence>
<dbReference type="GO" id="GO:0006032">
    <property type="term" value="P:chitin catabolic process"/>
    <property type="evidence" value="ECO:0007669"/>
    <property type="project" value="UniProtKB-KW"/>
</dbReference>
<dbReference type="PANTHER" id="PTHR11177:SF402">
    <property type="entry name" value="CHITINASE"/>
    <property type="match status" value="1"/>
</dbReference>
<dbReference type="SUPFAM" id="SSF51445">
    <property type="entry name" value="(Trans)glycosidases"/>
    <property type="match status" value="1"/>
</dbReference>
<proteinExistence type="inferred from homology"/>
<dbReference type="GO" id="GO:0008843">
    <property type="term" value="F:endochitinase activity"/>
    <property type="evidence" value="ECO:0007669"/>
    <property type="project" value="UniProtKB-EC"/>
</dbReference>
<keyword evidence="6" id="KW-0119">Carbohydrate metabolism</keyword>
<dbReference type="GO" id="GO:0000272">
    <property type="term" value="P:polysaccharide catabolic process"/>
    <property type="evidence" value="ECO:0007669"/>
    <property type="project" value="UniProtKB-KW"/>
</dbReference>
<dbReference type="PROSITE" id="PS51910">
    <property type="entry name" value="GH18_2"/>
    <property type="match status" value="1"/>
</dbReference>
<dbReference type="Proteomes" id="UP000800235">
    <property type="component" value="Unassembled WGS sequence"/>
</dbReference>
<evidence type="ECO:0000256" key="4">
    <source>
        <dbReference type="ARBA" id="ARBA00022801"/>
    </source>
</evidence>
<evidence type="ECO:0000256" key="5">
    <source>
        <dbReference type="ARBA" id="ARBA00023024"/>
    </source>
</evidence>
<evidence type="ECO:0000256" key="6">
    <source>
        <dbReference type="ARBA" id="ARBA00023277"/>
    </source>
</evidence>
<evidence type="ECO:0000256" key="8">
    <source>
        <dbReference type="ARBA" id="ARBA00023326"/>
    </source>
</evidence>
<dbReference type="Gene3D" id="3.10.50.10">
    <property type="match status" value="1"/>
</dbReference>
<dbReference type="SUPFAM" id="SSF54556">
    <property type="entry name" value="Chitinase insertion domain"/>
    <property type="match status" value="1"/>
</dbReference>
<evidence type="ECO:0000256" key="3">
    <source>
        <dbReference type="ARBA" id="ARBA00012729"/>
    </source>
</evidence>
<dbReference type="EMBL" id="MU007017">
    <property type="protein sequence ID" value="KAF2434209.1"/>
    <property type="molecule type" value="Genomic_DNA"/>
</dbReference>
<dbReference type="Pfam" id="PF00704">
    <property type="entry name" value="Glyco_hydro_18"/>
    <property type="match status" value="1"/>
</dbReference>
<keyword evidence="12" id="KW-1185">Reference proteome</keyword>
<evidence type="ECO:0000256" key="7">
    <source>
        <dbReference type="ARBA" id="ARBA00023295"/>
    </source>
</evidence>
<dbReference type="OrthoDB" id="73875at2759"/>
<feature type="non-terminal residue" evidence="11">
    <location>
        <position position="1"/>
    </location>
</feature>
<dbReference type="PANTHER" id="PTHR11177">
    <property type="entry name" value="CHITINASE"/>
    <property type="match status" value="1"/>
</dbReference>
<dbReference type="InterPro" id="IPR011583">
    <property type="entry name" value="Chitinase_II/V-like_cat"/>
</dbReference>
<evidence type="ECO:0000259" key="10">
    <source>
        <dbReference type="PROSITE" id="PS51910"/>
    </source>
</evidence>
<evidence type="ECO:0000256" key="2">
    <source>
        <dbReference type="ARBA" id="ARBA00008682"/>
    </source>
</evidence>
<dbReference type="GO" id="GO:0008061">
    <property type="term" value="F:chitin binding"/>
    <property type="evidence" value="ECO:0007669"/>
    <property type="project" value="InterPro"/>
</dbReference>
<dbReference type="PROSITE" id="PS01095">
    <property type="entry name" value="GH18_1"/>
    <property type="match status" value="1"/>
</dbReference>
<accession>A0A9P4U120</accession>
<dbReference type="InterPro" id="IPR029070">
    <property type="entry name" value="Chitinase_insertion_sf"/>
</dbReference>
<dbReference type="Gene3D" id="3.20.20.80">
    <property type="entry name" value="Glycosidases"/>
    <property type="match status" value="1"/>
</dbReference>
<protein>
    <recommendedName>
        <fullName evidence="3">chitinase</fullName>
        <ecNumber evidence="3">3.2.1.14</ecNumber>
    </recommendedName>
</protein>
<comment type="catalytic activity">
    <reaction evidence="1">
        <text>Random endo-hydrolysis of N-acetyl-beta-D-glucosaminide (1-&gt;4)-beta-linkages in chitin and chitodextrins.</text>
        <dbReference type="EC" id="3.2.1.14"/>
    </reaction>
</comment>
<sequence length="388" mass="43522">QGDIALYTRLVDLKQKDSSLKVFIAIGGWAFNDPGPTRTTFSDIAASWVKQRLFFKSLNSFLATYDFDGVDIDWEYPEADNRGGRSIDFKNFVTFISNLRQALDGNGGRNGLSITLPASLWYLQHFDIVSLSEHVDFFNIMSYDMHGTWDKGNKWTGNFLNAHTNMTEITDSFDLLWRNKIDPKKVVMGVGFYGRAFTISDKSCNTPGCQFSSGSRKGRCSGESGILMNSEIDEIVGDKHLTPKLYKDEAVKVTSWDDQWVAYDDTETFQLKADFARGQCLSGLMIWAVSHDTQDAKYSIALAKAANRNNIVLPSLGDKVYTEQKVERLQCKWTNCGDNNYIAIERSDKGATDKKGVHELMLDKTGCGKAGVRTWCCPTKEGLPICGW</sequence>
<dbReference type="InterPro" id="IPR017853">
    <property type="entry name" value="GH"/>
</dbReference>
<evidence type="ECO:0000313" key="12">
    <source>
        <dbReference type="Proteomes" id="UP000800235"/>
    </source>
</evidence>
<evidence type="ECO:0000256" key="1">
    <source>
        <dbReference type="ARBA" id="ARBA00000822"/>
    </source>
</evidence>
<keyword evidence="5" id="KW-0146">Chitin degradation</keyword>
<name>A0A9P4U120_9PEZI</name>
<dbReference type="InterPro" id="IPR050314">
    <property type="entry name" value="Glycosyl_Hydrlase_18"/>
</dbReference>
<organism evidence="11 12">
    <name type="scientific">Tothia fuscella</name>
    <dbReference type="NCBI Taxonomy" id="1048955"/>
    <lineage>
        <taxon>Eukaryota</taxon>
        <taxon>Fungi</taxon>
        <taxon>Dikarya</taxon>
        <taxon>Ascomycota</taxon>
        <taxon>Pezizomycotina</taxon>
        <taxon>Dothideomycetes</taxon>
        <taxon>Pleosporomycetidae</taxon>
        <taxon>Venturiales</taxon>
        <taxon>Cylindrosympodiaceae</taxon>
        <taxon>Tothia</taxon>
    </lineage>
</organism>